<feature type="compositionally biased region" description="Basic and acidic residues" evidence="1">
    <location>
        <begin position="58"/>
        <end position="75"/>
    </location>
</feature>
<dbReference type="AntiFam" id="ANF00142">
    <property type="entry name" value="Shadow ORF (opposite yadG)"/>
</dbReference>
<protein>
    <submittedName>
        <fullName evidence="2">Uncharacterized protein</fullName>
    </submittedName>
</protein>
<sequence length="298" mass="32325">MNVPVRVRGVLARVGAHIGRKSKHGRHVHALALDSERIDRESVFFDALDVIIDTGGQRQDRGNTDDADAPREGSHQRAALLRHEIVEGQCDRCQERHRGLLDVLLAHPHVTGGRVERIGVTDHHAVAQIDDAVGVLFGEFGVVGDHDHQAIVGDLRQQFHDLDAGRRVERAGRFISQQDLGIIDECAGNGHPLHLAAGKLVRTLVDMVAQPDLAQGGDGPLLALAGRNTRQRQRELHVGQDGLVGDQVVALEDKSDPVVAIGIPVTILVLLCRDAVDDQVAGVVVIQTSDDVEHRRLA</sequence>
<name>A0A644YMD1_9ZZZZ</name>
<evidence type="ECO:0000256" key="1">
    <source>
        <dbReference type="SAM" id="MobiDB-lite"/>
    </source>
</evidence>
<gene>
    <name evidence="2" type="ORF">SDC9_75688</name>
</gene>
<dbReference type="EMBL" id="VSSQ01005436">
    <property type="protein sequence ID" value="MPM29148.1"/>
    <property type="molecule type" value="Genomic_DNA"/>
</dbReference>
<reference evidence="2" key="1">
    <citation type="submission" date="2019-08" db="EMBL/GenBank/DDBJ databases">
        <authorList>
            <person name="Kucharzyk K."/>
            <person name="Murdoch R.W."/>
            <person name="Higgins S."/>
            <person name="Loffler F."/>
        </authorList>
    </citation>
    <scope>NUCLEOTIDE SEQUENCE</scope>
</reference>
<evidence type="ECO:0000313" key="2">
    <source>
        <dbReference type="EMBL" id="MPM29148.1"/>
    </source>
</evidence>
<dbReference type="AntiFam" id="ANF00095">
    <property type="entry name" value="Shadow ORF (opposite ABC transporters)"/>
</dbReference>
<feature type="region of interest" description="Disordered" evidence="1">
    <location>
        <begin position="56"/>
        <end position="75"/>
    </location>
</feature>
<proteinExistence type="predicted"/>
<accession>A0A644YMD1</accession>
<dbReference type="AlphaFoldDB" id="A0A644YMD1"/>
<organism evidence="2">
    <name type="scientific">bioreactor metagenome</name>
    <dbReference type="NCBI Taxonomy" id="1076179"/>
    <lineage>
        <taxon>unclassified sequences</taxon>
        <taxon>metagenomes</taxon>
        <taxon>ecological metagenomes</taxon>
    </lineage>
</organism>
<comment type="caution">
    <text evidence="2">The sequence shown here is derived from an EMBL/GenBank/DDBJ whole genome shotgun (WGS) entry which is preliminary data.</text>
</comment>